<keyword evidence="1" id="KW-0472">Membrane</keyword>
<keyword evidence="5" id="KW-1185">Reference proteome</keyword>
<name>A0A377QCQ4_9NEIS</name>
<dbReference type="Proteomes" id="UP000295794">
    <property type="component" value="Unassembled WGS sequence"/>
</dbReference>
<dbReference type="AlphaFoldDB" id="A0A377QCQ4"/>
<proteinExistence type="predicted"/>
<gene>
    <name evidence="3" type="ORF">EV682_11575</name>
    <name evidence="2" type="ORF">NCTC11159_02735</name>
</gene>
<dbReference type="EMBL" id="SMBT01000015">
    <property type="protein sequence ID" value="TCU82436.1"/>
    <property type="molecule type" value="Genomic_DNA"/>
</dbReference>
<feature type="transmembrane region" description="Helical" evidence="1">
    <location>
        <begin position="7"/>
        <end position="29"/>
    </location>
</feature>
<keyword evidence="1" id="KW-1133">Transmembrane helix</keyword>
<protein>
    <submittedName>
        <fullName evidence="2">Uncharacterized protein</fullName>
    </submittedName>
</protein>
<evidence type="ECO:0000313" key="3">
    <source>
        <dbReference type="EMBL" id="TCU82436.1"/>
    </source>
</evidence>
<reference evidence="2 4" key="1">
    <citation type="submission" date="2018-06" db="EMBL/GenBank/DDBJ databases">
        <authorList>
            <consortium name="Pathogen Informatics"/>
            <person name="Doyle S."/>
        </authorList>
    </citation>
    <scope>NUCLEOTIDE SEQUENCE [LARGE SCALE GENOMIC DNA]</scope>
    <source>
        <strain evidence="2 4">NCTC11159</strain>
    </source>
</reference>
<sequence>MIVKPVVAFVVKFDAVFQFSIFLTGSLYAGGGFKALYFCHLPIVVFSCPSLWMERALGINIFPNLG</sequence>
<dbReference type="Proteomes" id="UP000255108">
    <property type="component" value="Unassembled WGS sequence"/>
</dbReference>
<reference evidence="3 5" key="2">
    <citation type="submission" date="2019-03" db="EMBL/GenBank/DDBJ databases">
        <title>Genomic Encyclopedia of Type Strains, Phase IV (KMG-IV): sequencing the most valuable type-strain genomes for metagenomic binning, comparative biology and taxonomic classification.</title>
        <authorList>
            <person name="Goeker M."/>
        </authorList>
    </citation>
    <scope>NUCLEOTIDE SEQUENCE [LARGE SCALE GENOMIC DNA]</scope>
    <source>
        <strain evidence="3 5">DSM 3764</strain>
    </source>
</reference>
<evidence type="ECO:0000256" key="1">
    <source>
        <dbReference type="SAM" id="Phobius"/>
    </source>
</evidence>
<organism evidence="2 4">
    <name type="scientific">Iodobacter fluviatilis</name>
    <dbReference type="NCBI Taxonomy" id="537"/>
    <lineage>
        <taxon>Bacteria</taxon>
        <taxon>Pseudomonadati</taxon>
        <taxon>Pseudomonadota</taxon>
        <taxon>Betaproteobacteria</taxon>
        <taxon>Neisseriales</taxon>
        <taxon>Chitinibacteraceae</taxon>
        <taxon>Iodobacter</taxon>
    </lineage>
</organism>
<dbReference type="EMBL" id="UGHR01000001">
    <property type="protein sequence ID" value="STQ91661.1"/>
    <property type="molecule type" value="Genomic_DNA"/>
</dbReference>
<evidence type="ECO:0000313" key="4">
    <source>
        <dbReference type="Proteomes" id="UP000255108"/>
    </source>
</evidence>
<accession>A0A377QCQ4</accession>
<evidence type="ECO:0000313" key="2">
    <source>
        <dbReference type="EMBL" id="STQ91661.1"/>
    </source>
</evidence>
<keyword evidence="1" id="KW-0812">Transmembrane</keyword>
<evidence type="ECO:0000313" key="5">
    <source>
        <dbReference type="Proteomes" id="UP000295794"/>
    </source>
</evidence>